<protein>
    <submittedName>
        <fullName evidence="1">Uncharacterized protein</fullName>
    </submittedName>
</protein>
<dbReference type="EMBL" id="MT774381">
    <property type="protein sequence ID" value="QOR58564.1"/>
    <property type="molecule type" value="Genomic_DNA"/>
</dbReference>
<evidence type="ECO:0000313" key="2">
    <source>
        <dbReference type="Proteomes" id="UP000594037"/>
    </source>
</evidence>
<dbReference type="GeneID" id="65129042"/>
<sequence>MKFTKESILKSLNSLTMPAWIKRVFRLIVDYIDDAASSIDSKADLVGGKVPAEQLPSYVDDVINFWDITTGTSSISTIINNVNYTNRMWFITKSTSSGSIGAKYPNKFIDFGANTSEEDWTIIEPEEGKIYIKIGSGNDSNHSFRWSGINLIDLDKNWSDKLNNLEAKTLTVYLGDIQNLLDLSTLSDTSILSTVYIYLNQRARYLLITLRWRYNSANYSSLIIDVDPIERTFRIYNQGYLQTYKILKEDNNYSLVKVKEFSDFVYLDYSTVGSVLDDNTIERIRNASIVLVNNDPSIPNINYVYTAKLKTKTYLQFIRVSDLGENENVIVYHELSINTNTKRWTIATKRYTFPYGAYTSFGFTGKSSSAVNQEVARLVNMNSYNITSSDLNKVHSGDKLESIKNATFLILDEGSGKTKIFARGSSSDTVIYYNCITDRASMNYILLRMPSNLLGPIENAQFDDTMFYNYKAKGGTKTNKSLMYKELIAQLTVNTYVINSSILNTTITDTNIREGISKADILIIEDSTNNSYKVCIRGFVSSNMIYFFNLQNANADNITATRVSFNTTNLLSSNDVYLQSAFNAYKLGGGTKYTTESAFNAQFAKVIDMTVTQ</sequence>
<name>A0A7M1RWS7_9CAUD</name>
<evidence type="ECO:0000313" key="1">
    <source>
        <dbReference type="EMBL" id="QOR58564.1"/>
    </source>
</evidence>
<dbReference type="KEGG" id="vg:65129042"/>
<dbReference type="Proteomes" id="UP000594037">
    <property type="component" value="Segment"/>
</dbReference>
<keyword evidence="2" id="KW-1185">Reference proteome</keyword>
<proteinExistence type="predicted"/>
<reference evidence="1 2" key="1">
    <citation type="submission" date="2020-07" db="EMBL/GenBank/DDBJ databases">
        <title>Taxonomic proposal: Crassvirales, a new order of highly abundant and diverse bacterial viruses.</title>
        <authorList>
            <person name="Shkoporov A.N."/>
            <person name="Stockdale S.R."/>
            <person name="Guerin E."/>
            <person name="Ross R.P."/>
            <person name="Hill C."/>
        </authorList>
    </citation>
    <scope>NUCLEOTIDE SEQUENCE [LARGE SCALE GENOMIC DNA]</scope>
</reference>
<organism evidence="1 2">
    <name type="scientific">uncultured phage cr3_1</name>
    <dbReference type="NCBI Taxonomy" id="2772065"/>
    <lineage>
        <taxon>Viruses</taxon>
        <taxon>Duplodnaviria</taxon>
        <taxon>Heunggongvirae</taxon>
        <taxon>Uroviricota</taxon>
        <taxon>Caudoviricetes</taxon>
        <taxon>Crassvirales</taxon>
        <taxon>Intestiviridae</taxon>
        <taxon>Crudevirinae</taxon>
        <taxon>Diorhovirus</taxon>
        <taxon>Diorhovirus intestinalis</taxon>
    </lineage>
</organism>
<dbReference type="RefSeq" id="YP_010110722.1">
    <property type="nucleotide sequence ID" value="NC_055874.1"/>
</dbReference>
<accession>A0A7M1RWS7</accession>